<feature type="compositionally biased region" description="Basic and acidic residues" evidence="1">
    <location>
        <begin position="17"/>
        <end position="26"/>
    </location>
</feature>
<organism evidence="2 3">
    <name type="scientific">Frieseomelitta varia</name>
    <dbReference type="NCBI Taxonomy" id="561572"/>
    <lineage>
        <taxon>Eukaryota</taxon>
        <taxon>Metazoa</taxon>
        <taxon>Ecdysozoa</taxon>
        <taxon>Arthropoda</taxon>
        <taxon>Hexapoda</taxon>
        <taxon>Insecta</taxon>
        <taxon>Pterygota</taxon>
        <taxon>Neoptera</taxon>
        <taxon>Endopterygota</taxon>
        <taxon>Hymenoptera</taxon>
        <taxon>Apocrita</taxon>
        <taxon>Aculeata</taxon>
        <taxon>Apoidea</taxon>
        <taxon>Anthophila</taxon>
        <taxon>Apidae</taxon>
        <taxon>Frieseomelitta</taxon>
    </lineage>
</organism>
<comment type="caution">
    <text evidence="2">The sequence shown here is derived from an EMBL/GenBank/DDBJ whole genome shotgun (WGS) entry which is preliminary data.</text>
</comment>
<reference evidence="2" key="1">
    <citation type="submission" date="2019-11" db="EMBL/GenBank/DDBJ databases">
        <title>The nuclear and mitochondrial genomes of Frieseomelitta varia - a highly eusocial stingless bee (Meliponini) with a permanently sterile worker caste.</title>
        <authorList>
            <person name="Freitas F.C.P."/>
            <person name="Lourenco A.P."/>
            <person name="Nunes F.M.F."/>
            <person name="Paschoal A.R."/>
            <person name="Abreu F.C.P."/>
            <person name="Barbin F.O."/>
            <person name="Bataglia L."/>
            <person name="Cardoso-Junior C.A.M."/>
            <person name="Cervoni M.S."/>
            <person name="Silva S.R."/>
            <person name="Dalarmi F."/>
            <person name="Del Lama M.A."/>
            <person name="Depintor T.S."/>
            <person name="Ferreira K.M."/>
            <person name="Goria P.S."/>
            <person name="Jaskot M.C."/>
            <person name="Lago D.C."/>
            <person name="Luna-Lucena D."/>
            <person name="Moda L.M."/>
            <person name="Nascimento L."/>
            <person name="Pedrino M."/>
            <person name="Rabico F.O."/>
            <person name="Sanches F.C."/>
            <person name="Santos D.E."/>
            <person name="Santos C.G."/>
            <person name="Vieira J."/>
            <person name="Lopes T.F."/>
            <person name="Barchuk A.R."/>
            <person name="Hartfelder K."/>
            <person name="Simoes Z.L.P."/>
            <person name="Bitondi M.M.G."/>
            <person name="Pinheiro D.G."/>
        </authorList>
    </citation>
    <scope>NUCLEOTIDE SEQUENCE</scope>
    <source>
        <strain evidence="2">USP_RPSP 00005682</strain>
        <tissue evidence="2">Whole individual</tissue>
    </source>
</reference>
<proteinExistence type="predicted"/>
<keyword evidence="3" id="KW-1185">Reference proteome</keyword>
<evidence type="ECO:0000313" key="3">
    <source>
        <dbReference type="Proteomes" id="UP000655588"/>
    </source>
</evidence>
<protein>
    <submittedName>
        <fullName evidence="2">Uncharacterized protein</fullName>
    </submittedName>
</protein>
<gene>
    <name evidence="2" type="ORF">E2986_13352</name>
</gene>
<sequence>MTSVDRGGRRCTGVQPRIRDDVREAETTADASTETRVDFLTAHRSKSYIEAKYIRLFLSIHYYPNINLAFKRISHIIKDTEIYIIIHLN</sequence>
<dbReference type="EMBL" id="WNWW01000437">
    <property type="protein sequence ID" value="KAF3424869.1"/>
    <property type="molecule type" value="Genomic_DNA"/>
</dbReference>
<feature type="region of interest" description="Disordered" evidence="1">
    <location>
        <begin position="1"/>
        <end position="29"/>
    </location>
</feature>
<dbReference type="AlphaFoldDB" id="A0A833RJQ1"/>
<evidence type="ECO:0000256" key="1">
    <source>
        <dbReference type="SAM" id="MobiDB-lite"/>
    </source>
</evidence>
<evidence type="ECO:0000313" key="2">
    <source>
        <dbReference type="EMBL" id="KAF3424869.1"/>
    </source>
</evidence>
<name>A0A833RJQ1_9HYME</name>
<accession>A0A833RJQ1</accession>
<dbReference type="Proteomes" id="UP000655588">
    <property type="component" value="Unassembled WGS sequence"/>
</dbReference>